<evidence type="ECO:0000313" key="13">
    <source>
        <dbReference type="Proteomes" id="UP000020467"/>
    </source>
</evidence>
<keyword evidence="9" id="KW-0653">Protein transport</keyword>
<evidence type="ECO:0000313" key="12">
    <source>
        <dbReference type="EMBL" id="EXF76193.1"/>
    </source>
</evidence>
<keyword evidence="4 9" id="KW-0813">Transport</keyword>
<dbReference type="Proteomes" id="UP000020467">
    <property type="component" value="Unassembled WGS sequence"/>
</dbReference>
<dbReference type="InterPro" id="IPR020846">
    <property type="entry name" value="MFS_dom"/>
</dbReference>
<evidence type="ECO:0000256" key="3">
    <source>
        <dbReference type="ARBA" id="ARBA00015856"/>
    </source>
</evidence>
<feature type="transmembrane region" description="Helical" evidence="9">
    <location>
        <begin position="1668"/>
        <end position="1688"/>
    </location>
</feature>
<dbReference type="Gene3D" id="2.130.10.10">
    <property type="entry name" value="YVTN repeat-like/Quinoprotein amine dehydrogenase"/>
    <property type="match status" value="2"/>
</dbReference>
<feature type="region of interest" description="Disordered" evidence="10">
    <location>
        <begin position="1"/>
        <end position="27"/>
    </location>
</feature>
<dbReference type="Pfam" id="PF22939">
    <property type="entry name" value="WHD_GPIID"/>
    <property type="match status" value="1"/>
</dbReference>
<dbReference type="InterPro" id="IPR012908">
    <property type="entry name" value="PGAP1-ab_dom-like"/>
</dbReference>
<keyword evidence="6" id="KW-0677">Repeat</keyword>
<dbReference type="InterPro" id="IPR036259">
    <property type="entry name" value="MFS_trans_sf"/>
</dbReference>
<dbReference type="GO" id="GO:0016788">
    <property type="term" value="F:hydrolase activity, acting on ester bonds"/>
    <property type="evidence" value="ECO:0007669"/>
    <property type="project" value="InterPro"/>
</dbReference>
<dbReference type="HOGENOM" id="CLU_001384_2_0_1"/>
<feature type="transmembrane region" description="Helical" evidence="9">
    <location>
        <begin position="1545"/>
        <end position="1568"/>
    </location>
</feature>
<evidence type="ECO:0000259" key="11">
    <source>
        <dbReference type="PROSITE" id="PS50850"/>
    </source>
</evidence>
<dbReference type="Pfam" id="PF24883">
    <property type="entry name" value="NPHP3_N"/>
    <property type="match status" value="1"/>
</dbReference>
<proteinExistence type="inferred from homology"/>
<dbReference type="PANTHER" id="PTHR10039">
    <property type="entry name" value="AMELOGENIN"/>
    <property type="match status" value="1"/>
</dbReference>
<dbReference type="FunFam" id="1.20.1720.10:FF:000009">
    <property type="entry name" value="MFS multidrug transporter"/>
    <property type="match status" value="1"/>
</dbReference>
<dbReference type="InterPro" id="IPR056884">
    <property type="entry name" value="NPHP3-like_N"/>
</dbReference>
<keyword evidence="8 9" id="KW-0472">Membrane</keyword>
<name>A0A010RV85_9PEZI</name>
<dbReference type="GO" id="GO:0015031">
    <property type="term" value="P:protein transport"/>
    <property type="evidence" value="ECO:0007669"/>
    <property type="project" value="UniProtKB-KW"/>
</dbReference>
<dbReference type="Pfam" id="PF07690">
    <property type="entry name" value="MFS_1"/>
    <property type="match status" value="1"/>
</dbReference>
<feature type="transmembrane region" description="Helical" evidence="9">
    <location>
        <begin position="1580"/>
        <end position="1597"/>
    </location>
</feature>
<gene>
    <name evidence="12" type="ORF">CFIO01_03586</name>
</gene>
<comment type="subcellular location">
    <subcellularLocation>
        <location evidence="9">Endoplasmic reticulum membrane</location>
    </subcellularLocation>
    <subcellularLocation>
        <location evidence="2">Membrane</location>
        <topology evidence="2">Multi-pass membrane protein</topology>
    </subcellularLocation>
</comment>
<dbReference type="PANTHER" id="PTHR10039:SF16">
    <property type="entry name" value="GPI INOSITOL-DEACYLASE"/>
    <property type="match status" value="1"/>
</dbReference>
<evidence type="ECO:0000256" key="9">
    <source>
        <dbReference type="RuleBase" id="RU365011"/>
    </source>
</evidence>
<comment type="caution">
    <text evidence="12">The sequence shown here is derived from an EMBL/GenBank/DDBJ whole genome shotgun (WGS) entry which is preliminary data.</text>
</comment>
<dbReference type="EMBL" id="JARH01000862">
    <property type="protein sequence ID" value="EXF76193.1"/>
    <property type="molecule type" value="Genomic_DNA"/>
</dbReference>
<keyword evidence="13" id="KW-1185">Reference proteome</keyword>
<dbReference type="InterPro" id="IPR054471">
    <property type="entry name" value="GPIID_WHD"/>
</dbReference>
<dbReference type="SUPFAM" id="SSF52540">
    <property type="entry name" value="P-loop containing nucleoside triphosphate hydrolases"/>
    <property type="match status" value="1"/>
</dbReference>
<dbReference type="OrthoDB" id="194358at2759"/>
<dbReference type="SUPFAM" id="SSF53474">
    <property type="entry name" value="alpha/beta-Hydrolases"/>
    <property type="match status" value="1"/>
</dbReference>
<dbReference type="SUPFAM" id="SSF50998">
    <property type="entry name" value="Quinoprotein alcohol dehydrogenase-like"/>
    <property type="match status" value="1"/>
</dbReference>
<accession>A0A010RV85</accession>
<dbReference type="GO" id="GO:0022857">
    <property type="term" value="F:transmembrane transporter activity"/>
    <property type="evidence" value="ECO:0007669"/>
    <property type="project" value="InterPro"/>
</dbReference>
<reference evidence="12 13" key="1">
    <citation type="submission" date="2014-02" db="EMBL/GenBank/DDBJ databases">
        <title>The genome sequence of Colletotrichum fioriniae PJ7.</title>
        <authorList>
            <person name="Baroncelli R."/>
            <person name="Thon M.R."/>
        </authorList>
    </citation>
    <scope>NUCLEOTIDE SEQUENCE [LARGE SCALE GENOMIC DNA]</scope>
    <source>
        <strain evidence="12 13">PJ7</strain>
    </source>
</reference>
<dbReference type="Pfam" id="PF07819">
    <property type="entry name" value="PGAP1"/>
    <property type="match status" value="1"/>
</dbReference>
<evidence type="ECO:0000256" key="8">
    <source>
        <dbReference type="ARBA" id="ARBA00023136"/>
    </source>
</evidence>
<comment type="similarity">
    <text evidence="9">Belongs to the GPI inositol-deacylase family.</text>
</comment>
<evidence type="ECO:0000256" key="6">
    <source>
        <dbReference type="ARBA" id="ARBA00022737"/>
    </source>
</evidence>
<dbReference type="SUPFAM" id="SSF103473">
    <property type="entry name" value="MFS general substrate transporter"/>
    <property type="match status" value="1"/>
</dbReference>
<organism evidence="12 13">
    <name type="scientific">Colletotrichum fioriniae PJ7</name>
    <dbReference type="NCBI Taxonomy" id="1445577"/>
    <lineage>
        <taxon>Eukaryota</taxon>
        <taxon>Fungi</taxon>
        <taxon>Dikarya</taxon>
        <taxon>Ascomycota</taxon>
        <taxon>Pezizomycotina</taxon>
        <taxon>Sordariomycetes</taxon>
        <taxon>Hypocreomycetidae</taxon>
        <taxon>Glomerellales</taxon>
        <taxon>Glomerellaceae</taxon>
        <taxon>Colletotrichum</taxon>
        <taxon>Colletotrichum acutatum species complex</taxon>
    </lineage>
</organism>
<dbReference type="InterPro" id="IPR011701">
    <property type="entry name" value="MFS"/>
</dbReference>
<dbReference type="EC" id="3.1.-.-" evidence="9"/>
<comment type="function">
    <text evidence="1 9">Involved in inositol deacylation of GPI-anchored proteins which plays important roles in the quality control and ER-associated degradation of GPI-anchored proteins.</text>
</comment>
<evidence type="ECO:0000256" key="10">
    <source>
        <dbReference type="SAM" id="MobiDB-lite"/>
    </source>
</evidence>
<dbReference type="InterPro" id="IPR029058">
    <property type="entry name" value="AB_hydrolase_fold"/>
</dbReference>
<keyword evidence="9" id="KW-0256">Endoplasmic reticulum</keyword>
<dbReference type="Gene3D" id="3.40.50.1820">
    <property type="entry name" value="alpha/beta hydrolase"/>
    <property type="match status" value="1"/>
</dbReference>
<dbReference type="InterPro" id="IPR015943">
    <property type="entry name" value="WD40/YVTN_repeat-like_dom_sf"/>
</dbReference>
<dbReference type="Gene3D" id="3.40.50.300">
    <property type="entry name" value="P-loop containing nucleotide triphosphate hydrolases"/>
    <property type="match status" value="1"/>
</dbReference>
<sequence>MSIDKGPSSSLAGITTEPPSLSPILGSDESRVRAPYLGPLQHRLRKLSTRLSRSSRSGSTCSIQSRSAADTKGALGLNLLHAPSEPAIDFVFIHGLGGGSRKTWSHSAEIGMFWPKDWLPNEAGFKHVRIHSFGYNSDWTTRKDSRLTVHDFGQALLADLHNSPYLRRNRNTPIVFVAHSMGGLVAKKAYLIATRDPNYEAIGRRIHTILFLGTPHRGADSASVAKLVRQSAGYGSKAFLDDLIPGSGTLDQINDEFRHICHKINLWSFFESLPMSFGPTSSLVVEKESAILGLPREHVQYLEADHRQMCKFDSPSNPNYLTLRRAFHTIVAEIGTVSEPILETPRYFKWIDGPVVHWDDKKSLSEHSRDLNSKLLWLNGRPGTGKTIAAGHVIRHLQSCNRDCSFYFFRHEETSSSTLAFLMRSLAFQMADSNFEVRQALASMAEDGRPIKFEDHYVLWAILFTECIFKTECNRPQFWVIDAIDECSSKDLPGLISMLSNMEQTLPIRVLVTSRPDAQVRRYLTLERTDFVEITTGEEGSLRDIKLFVEAMFLRTNDADQYHGIQNLVADVLAKADGNFLWTSLTVGRLEKAYSVEDKQDILRQIPRQMDELYSRTLDLISQSPSAKLIECALKWAICSPKPLHINELAEAVKLDVGKTLAANARELESMTRHLIVVDGQSYIRIAHLTTSAFLSQQRDDGFWVDTGKAHLEIAETCLGLLCNSNFTPPRTHRGVAAARITSLSPLSEYAARSFPYHLVQASSATGSLLLLLTEFFTTNVLTWIERIAAAGDLWTLQLTAQRLKTYLGRLTRCQSPINMEFHTIATWANDIYRILAAFHSALMTSPSSIYFLIPHFCPPKSMIGQLFAKPTKRLRIAGPREEDWNDRLTGYLFSEEAYAVTCCTRLLAVGLASGEIRLFHLAGSGAFDAAATLNHGKRVRLLAFNRASSVLVSCSSRNLQLWNTHWSQETIRLSPIWSQNIDFTPGSISFDYDEQMIILSHPHGSSLVIYHIEDGQETERKLLHAPSAWDSDSSDETDNKLGLWTRAVQIRLDSYHKLAALSYRSASVSIWDLNTSVNVGNFEKDYPHYVYATSQVLDMVFNPIVEAELLAISYKDGDLVTCNPWTQDQANKYHLQTLLSVLSTTSDGRVLAGAGEDGGIYLFLFATLQPIYHIRLPGDQLRIQNIVFSADNLRFFDIRGQCCNVWEPIILLSKDGYDDNSRETSCSSEEILLPEIKASRSHVYQWGEGITAIEPADDDMVLVGRQDGTIDVSDLANGEIVEKLRIHDAFAEIKSLDWNKDTCTLLSVDTTWRHIVTRVTSVGSGPGAKVTCLLNRRGDSDTSQIILSPEAESLLVCTDSSATLIALDGTVMGEEKDLKGAWWLKHPSSPSHLLAFKDNHFHIYEWCNLKRVCKEISLSPYPQIQVSKDCPSWISSKGSTYLAQGLSHATKQTSGIISVEASKITASTEMAAAESSETAVKQISNDDKEIVPFAEMAPEEPYSIFTIGEKKWISNVASFGAMFSTLSSYIYFPALVPMAIDLNVSIALINLTVTSYLIIAGIAPAFMGDIADQGGRRPAYILMFTLVVASNIGLALQNSYPALLILRMVQSAGASGSYGAAYGIVADITTVDERGSYVGSMLVFTNAAPSFGPVIAGLLTEKLSWRWIFWFLVILTGAYLLLIITLLPETQRGIVGNGSFKSHGVHRSLFDSLTRHQKIDTLGQDQGLQGGKRRYHNPNPFKCISMLFSKGNFSVILMGSITYAVKMTLQSSLSAQCIDIYKLNYLEAGLIYLPSGVGGALASYTTGKLLDRNIQRVSVRQGRDSRYRRGDDISDFPIEEARLAGIYMLVALSSVTTAGYGASLMQNSICGTLLTDLNPEASATVQASYNLVRCIGAGAAIAAQQPLANATGLGWSFGIFSLTMLFAAPLAMLLKKRGLGWRACAPRNQGSTRESK</sequence>
<dbReference type="eggNOG" id="KOG0255">
    <property type="taxonomic scope" value="Eukaryota"/>
</dbReference>
<dbReference type="InterPro" id="IPR027417">
    <property type="entry name" value="P-loop_NTPase"/>
</dbReference>
<feature type="compositionally biased region" description="Polar residues" evidence="10">
    <location>
        <begin position="7"/>
        <end position="19"/>
    </location>
</feature>
<feature type="domain" description="Major facilitator superfamily (MFS) profile" evidence="11">
    <location>
        <begin position="1514"/>
        <end position="1940"/>
    </location>
</feature>
<dbReference type="eggNOG" id="KOG2029">
    <property type="taxonomic scope" value="Eukaryota"/>
</dbReference>
<feature type="transmembrane region" description="Helical" evidence="9">
    <location>
        <begin position="1638"/>
        <end position="1661"/>
    </location>
</feature>
<keyword evidence="5 9" id="KW-0812">Transmembrane</keyword>
<keyword evidence="7 9" id="KW-1133">Transmembrane helix</keyword>
<protein>
    <recommendedName>
        <fullName evidence="3 9">GPI inositol-deacylase</fullName>
        <ecNumber evidence="9">3.1.-.-</ecNumber>
    </recommendedName>
</protein>
<keyword evidence="9" id="KW-0378">Hydrolase</keyword>
<evidence type="ECO:0000256" key="7">
    <source>
        <dbReference type="ARBA" id="ARBA00022989"/>
    </source>
</evidence>
<dbReference type="GO" id="GO:0005789">
    <property type="term" value="C:endoplasmic reticulum membrane"/>
    <property type="evidence" value="ECO:0007669"/>
    <property type="project" value="UniProtKB-SubCell"/>
</dbReference>
<evidence type="ECO:0000256" key="4">
    <source>
        <dbReference type="ARBA" id="ARBA00022448"/>
    </source>
</evidence>
<evidence type="ECO:0000256" key="1">
    <source>
        <dbReference type="ARBA" id="ARBA00003496"/>
    </source>
</evidence>
<evidence type="ECO:0000256" key="2">
    <source>
        <dbReference type="ARBA" id="ARBA00004141"/>
    </source>
</evidence>
<feature type="transmembrane region" description="Helical" evidence="9">
    <location>
        <begin position="1914"/>
        <end position="1935"/>
    </location>
</feature>
<evidence type="ECO:0000256" key="5">
    <source>
        <dbReference type="ARBA" id="ARBA00022692"/>
    </source>
</evidence>
<dbReference type="PROSITE" id="PS50850">
    <property type="entry name" value="MFS"/>
    <property type="match status" value="1"/>
</dbReference>
<feature type="transmembrane region" description="Helical" evidence="9">
    <location>
        <begin position="1513"/>
        <end position="1533"/>
    </location>
</feature>
<dbReference type="InterPro" id="IPR011047">
    <property type="entry name" value="Quinoprotein_ADH-like_sf"/>
</dbReference>
<dbReference type="KEGG" id="cfj:CFIO01_03586"/>
<dbReference type="Gene3D" id="1.20.1250.20">
    <property type="entry name" value="MFS general substrate transporter like domains"/>
    <property type="match status" value="1"/>
</dbReference>